<sequence length="159" mass="16047">MTLIGGLPAHPLLVHAVVVLVPLVSTGLILCALWPAARRHLLWPVVVLAAAALVLTPLTAETGEQLAGALGETPLIEAHEELGETMTLVVALLFAATALFAGAHVLRGRGDGGGRRALTVVAAVLAVVAAVGATVQTVRVGESGAEAVWTGRVPPATAD</sequence>
<feature type="transmembrane region" description="Helical" evidence="1">
    <location>
        <begin position="118"/>
        <end position="138"/>
    </location>
</feature>
<feature type="transmembrane region" description="Helical" evidence="1">
    <location>
        <begin position="41"/>
        <end position="60"/>
    </location>
</feature>
<evidence type="ECO:0000313" key="3">
    <source>
        <dbReference type="EMBL" id="UYF94176.1"/>
    </source>
</evidence>
<dbReference type="Pfam" id="PF09990">
    <property type="entry name" value="DUF2231"/>
    <property type="match status" value="1"/>
</dbReference>
<dbReference type="EMBL" id="CP106982">
    <property type="protein sequence ID" value="UYF94176.1"/>
    <property type="molecule type" value="Genomic_DNA"/>
</dbReference>
<dbReference type="AlphaFoldDB" id="A0AA46SDN9"/>
<dbReference type="RefSeq" id="WP_263508328.1">
    <property type="nucleotide sequence ID" value="NZ_CP106982.1"/>
</dbReference>
<organism evidence="3 4">
    <name type="scientific">Rhodococcus aetherivorans</name>
    <dbReference type="NCBI Taxonomy" id="191292"/>
    <lineage>
        <taxon>Bacteria</taxon>
        <taxon>Bacillati</taxon>
        <taxon>Actinomycetota</taxon>
        <taxon>Actinomycetes</taxon>
        <taxon>Mycobacteriales</taxon>
        <taxon>Nocardiaceae</taxon>
        <taxon>Rhodococcus</taxon>
    </lineage>
</organism>
<reference evidence="3" key="1">
    <citation type="submission" date="2022-09" db="EMBL/GenBank/DDBJ databases">
        <title>The genome sequence of Rhodococcus aetherivorans N1.</title>
        <authorList>
            <person name="Jiang W."/>
        </authorList>
    </citation>
    <scope>NUCLEOTIDE SEQUENCE</scope>
    <source>
        <strain evidence="3">N1</strain>
    </source>
</reference>
<gene>
    <name evidence="3" type="ORF">OCS65_27875</name>
</gene>
<keyword evidence="1" id="KW-0812">Transmembrane</keyword>
<feature type="transmembrane region" description="Helical" evidence="1">
    <location>
        <begin position="12"/>
        <end position="34"/>
    </location>
</feature>
<dbReference type="GeneID" id="83624321"/>
<protein>
    <recommendedName>
        <fullName evidence="2">DUF2231 domain-containing protein</fullName>
    </recommendedName>
</protein>
<dbReference type="Proteomes" id="UP001163947">
    <property type="component" value="Chromosome"/>
</dbReference>
<evidence type="ECO:0000256" key="1">
    <source>
        <dbReference type="SAM" id="Phobius"/>
    </source>
</evidence>
<name>A0AA46SDN9_9NOCA</name>
<evidence type="ECO:0000313" key="4">
    <source>
        <dbReference type="Proteomes" id="UP001163947"/>
    </source>
</evidence>
<proteinExistence type="predicted"/>
<keyword evidence="1" id="KW-1133">Transmembrane helix</keyword>
<feature type="transmembrane region" description="Helical" evidence="1">
    <location>
        <begin position="85"/>
        <end position="106"/>
    </location>
</feature>
<feature type="domain" description="DUF2231" evidence="2">
    <location>
        <begin position="6"/>
        <end position="153"/>
    </location>
</feature>
<accession>A0AA46SDN9</accession>
<dbReference type="InterPro" id="IPR019251">
    <property type="entry name" value="DUF2231_TM"/>
</dbReference>
<keyword evidence="1" id="KW-0472">Membrane</keyword>
<evidence type="ECO:0000259" key="2">
    <source>
        <dbReference type="Pfam" id="PF09990"/>
    </source>
</evidence>